<organism evidence="2 3">
    <name type="scientific">Pedobacter planticolens</name>
    <dbReference type="NCBI Taxonomy" id="2679964"/>
    <lineage>
        <taxon>Bacteria</taxon>
        <taxon>Pseudomonadati</taxon>
        <taxon>Bacteroidota</taxon>
        <taxon>Sphingobacteriia</taxon>
        <taxon>Sphingobacteriales</taxon>
        <taxon>Sphingobacteriaceae</taxon>
        <taxon>Pedobacter</taxon>
    </lineage>
</organism>
<dbReference type="InterPro" id="IPR029063">
    <property type="entry name" value="SAM-dependent_MTases_sf"/>
</dbReference>
<dbReference type="PANTHER" id="PTHR24422">
    <property type="entry name" value="CHEMOTAXIS PROTEIN METHYLTRANSFERASE"/>
    <property type="match status" value="1"/>
</dbReference>
<accession>A0A923DY29</accession>
<keyword evidence="3" id="KW-1185">Reference proteome</keyword>
<dbReference type="PANTHER" id="PTHR24422:SF8">
    <property type="entry name" value="CHEMOTAXIS PROTEIN"/>
    <property type="match status" value="1"/>
</dbReference>
<dbReference type="PRINTS" id="PR00996">
    <property type="entry name" value="CHERMTFRASE"/>
</dbReference>
<reference evidence="2" key="1">
    <citation type="submission" date="2019-11" db="EMBL/GenBank/DDBJ databases">
        <title>Description of Pedobacter sp. LMG 31464T.</title>
        <authorList>
            <person name="Carlier A."/>
            <person name="Qi S."/>
            <person name="Vandamme P."/>
        </authorList>
    </citation>
    <scope>NUCLEOTIDE SEQUENCE</scope>
    <source>
        <strain evidence="2">LMG 31464</strain>
    </source>
</reference>
<dbReference type="Proteomes" id="UP000601055">
    <property type="component" value="Unassembled WGS sequence"/>
</dbReference>
<evidence type="ECO:0000313" key="3">
    <source>
        <dbReference type="Proteomes" id="UP000601055"/>
    </source>
</evidence>
<dbReference type="RefSeq" id="WP_182922845.1">
    <property type="nucleotide sequence ID" value="NZ_WNXD01000002.1"/>
</dbReference>
<dbReference type="Gene3D" id="3.40.50.150">
    <property type="entry name" value="Vaccinia Virus protein VP39"/>
    <property type="match status" value="1"/>
</dbReference>
<proteinExistence type="predicted"/>
<dbReference type="SMART" id="SM00138">
    <property type="entry name" value="MeTrc"/>
    <property type="match status" value="1"/>
</dbReference>
<gene>
    <name evidence="2" type="ORF">GM921_11820</name>
</gene>
<dbReference type="EMBL" id="WNXD01000002">
    <property type="protein sequence ID" value="MBB2146177.1"/>
    <property type="molecule type" value="Genomic_DNA"/>
</dbReference>
<dbReference type="AlphaFoldDB" id="A0A923DY29"/>
<dbReference type="GO" id="GO:0008757">
    <property type="term" value="F:S-adenosylmethionine-dependent methyltransferase activity"/>
    <property type="evidence" value="ECO:0007669"/>
    <property type="project" value="InterPro"/>
</dbReference>
<dbReference type="InterPro" id="IPR000780">
    <property type="entry name" value="CheR_MeTrfase"/>
</dbReference>
<sequence>MPYSAAINDEQVEVLITDVLEQYGYDFTGYSRASLKRRLLRLFGLDKQVSFAEFRYKIGNDSTYFKRFVEQITVNVTEMFRDPAFYKALREKVLPKLGTYPFIRIWLAGCSTGEEVYSMAIVLKELNLLHKSLIYATDINPTVLEKAAQGMFPLSQMKQYSENYIASGGTKDFSSYYSANYSLAKFDNELKTKMIFSTHNLVSDHSFNEFQLILCRNVLIYFDRDLQFKVLQLFDNSLENLGYLALGTKETTDFSPISKRYKRLETEKIWRKLSDENL</sequence>
<evidence type="ECO:0000259" key="1">
    <source>
        <dbReference type="PROSITE" id="PS50123"/>
    </source>
</evidence>
<comment type="caution">
    <text evidence="2">The sequence shown here is derived from an EMBL/GenBank/DDBJ whole genome shotgun (WGS) entry which is preliminary data.</text>
</comment>
<feature type="domain" description="CheR-type methyltransferase" evidence="1">
    <location>
        <begin position="1"/>
        <end position="251"/>
    </location>
</feature>
<name>A0A923DY29_9SPHI</name>
<dbReference type="PROSITE" id="PS50123">
    <property type="entry name" value="CHER"/>
    <property type="match status" value="1"/>
</dbReference>
<dbReference type="SUPFAM" id="SSF47757">
    <property type="entry name" value="Chemotaxis receptor methyltransferase CheR, N-terminal domain"/>
    <property type="match status" value="1"/>
</dbReference>
<evidence type="ECO:0000313" key="2">
    <source>
        <dbReference type="EMBL" id="MBB2146177.1"/>
    </source>
</evidence>
<dbReference type="InterPro" id="IPR022642">
    <property type="entry name" value="CheR_C"/>
</dbReference>
<dbReference type="InterPro" id="IPR050903">
    <property type="entry name" value="Bact_Chemotaxis_MeTrfase"/>
</dbReference>
<dbReference type="SUPFAM" id="SSF53335">
    <property type="entry name" value="S-adenosyl-L-methionine-dependent methyltransferases"/>
    <property type="match status" value="1"/>
</dbReference>
<dbReference type="Pfam" id="PF01739">
    <property type="entry name" value="CheR"/>
    <property type="match status" value="1"/>
</dbReference>
<protein>
    <submittedName>
        <fullName evidence="2">Protein-glutamate O-methyltransferase CheR</fullName>
    </submittedName>
</protein>